<evidence type="ECO:0000256" key="1">
    <source>
        <dbReference type="ARBA" id="ARBA00005104"/>
    </source>
</evidence>
<dbReference type="OrthoDB" id="9800865at2"/>
<dbReference type="Gene3D" id="3.40.430.10">
    <property type="entry name" value="Dihydrofolate Reductase, subunit A"/>
    <property type="match status" value="1"/>
</dbReference>
<dbReference type="Proteomes" id="UP000186373">
    <property type="component" value="Unassembled WGS sequence"/>
</dbReference>
<dbReference type="PANTHER" id="PTHR38011:SF7">
    <property type="entry name" value="2,5-DIAMINO-6-RIBOSYLAMINO-4(3H)-PYRIMIDINONE 5'-PHOSPHATE REDUCTASE"/>
    <property type="match status" value="1"/>
</dbReference>
<dbReference type="EMBL" id="FTNY01000002">
    <property type="protein sequence ID" value="SIS33299.1"/>
    <property type="molecule type" value="Genomic_DNA"/>
</dbReference>
<keyword evidence="3" id="KW-0560">Oxidoreductase</keyword>
<keyword evidence="6" id="KW-1185">Reference proteome</keyword>
<reference evidence="6" key="1">
    <citation type="submission" date="2017-01" db="EMBL/GenBank/DDBJ databases">
        <authorList>
            <person name="Varghese N."/>
            <person name="Submissions S."/>
        </authorList>
    </citation>
    <scope>NUCLEOTIDE SEQUENCE [LARGE SCALE GENOMIC DNA]</scope>
    <source>
        <strain evidence="6">DSM 17126</strain>
    </source>
</reference>
<protein>
    <submittedName>
        <fullName evidence="5">Pyrimidine reductase, riboflavin biosynthesis</fullName>
    </submittedName>
</protein>
<evidence type="ECO:0000259" key="4">
    <source>
        <dbReference type="Pfam" id="PF01872"/>
    </source>
</evidence>
<dbReference type="GO" id="GO:0008703">
    <property type="term" value="F:5-amino-6-(5-phosphoribosylamino)uracil reductase activity"/>
    <property type="evidence" value="ECO:0007669"/>
    <property type="project" value="InterPro"/>
</dbReference>
<sequence length="235" mass="26317">MNNGLPYVICLMMTSVDGKILGQTWGENPQVKKLINKYEEAHETFGINAWICGRTTFERDFTKGAAPIFKEGTDVISREDFIGDNEASSFAIAVDGKGKLGWESNNLLSDHVITILTESVSDQYLRHLRSINVSYIFAGKSEIDLKKAMIQLRSLFGIETLLLEGGGRMNGSFIQEKLVNEFHQLLLPIIDGKDKTSTAFEIDNSKVDHATLLSLKAVSRLDDDVVLMKYFVQYN</sequence>
<gene>
    <name evidence="5" type="ORF">SAMN05421639_102578</name>
</gene>
<proteinExistence type="predicted"/>
<organism evidence="5 6">
    <name type="scientific">Chryseobacterium shigense</name>
    <dbReference type="NCBI Taxonomy" id="297244"/>
    <lineage>
        <taxon>Bacteria</taxon>
        <taxon>Pseudomonadati</taxon>
        <taxon>Bacteroidota</taxon>
        <taxon>Flavobacteriia</taxon>
        <taxon>Flavobacteriales</taxon>
        <taxon>Weeksellaceae</taxon>
        <taxon>Chryseobacterium group</taxon>
        <taxon>Chryseobacterium</taxon>
    </lineage>
</organism>
<dbReference type="InterPro" id="IPR024072">
    <property type="entry name" value="DHFR-like_dom_sf"/>
</dbReference>
<dbReference type="RefSeq" id="WP_076506746.1">
    <property type="nucleotide sequence ID" value="NZ_FTNY01000002.1"/>
</dbReference>
<evidence type="ECO:0000313" key="5">
    <source>
        <dbReference type="EMBL" id="SIS33299.1"/>
    </source>
</evidence>
<comment type="pathway">
    <text evidence="1">Cofactor biosynthesis; riboflavin biosynthesis.</text>
</comment>
<dbReference type="GO" id="GO:0009231">
    <property type="term" value="P:riboflavin biosynthetic process"/>
    <property type="evidence" value="ECO:0007669"/>
    <property type="project" value="InterPro"/>
</dbReference>
<dbReference type="InterPro" id="IPR050765">
    <property type="entry name" value="Riboflavin_Biosynth_HTPR"/>
</dbReference>
<dbReference type="SUPFAM" id="SSF53597">
    <property type="entry name" value="Dihydrofolate reductase-like"/>
    <property type="match status" value="1"/>
</dbReference>
<feature type="domain" description="Bacterial bifunctional deaminase-reductase C-terminal" evidence="4">
    <location>
        <begin position="6"/>
        <end position="227"/>
    </location>
</feature>
<name>A0A1N7I8A2_9FLAO</name>
<dbReference type="InterPro" id="IPR002734">
    <property type="entry name" value="RibDG_C"/>
</dbReference>
<dbReference type="PANTHER" id="PTHR38011">
    <property type="entry name" value="DIHYDROFOLATE REDUCTASE FAMILY PROTEIN (AFU_ORTHOLOGUE AFUA_8G06820)"/>
    <property type="match status" value="1"/>
</dbReference>
<accession>A0A1N7I8A2</accession>
<evidence type="ECO:0000313" key="6">
    <source>
        <dbReference type="Proteomes" id="UP000186373"/>
    </source>
</evidence>
<evidence type="ECO:0000256" key="3">
    <source>
        <dbReference type="ARBA" id="ARBA00023002"/>
    </source>
</evidence>
<dbReference type="AlphaFoldDB" id="A0A1N7I8A2"/>
<dbReference type="Pfam" id="PF01872">
    <property type="entry name" value="RibD_C"/>
    <property type="match status" value="1"/>
</dbReference>
<evidence type="ECO:0000256" key="2">
    <source>
        <dbReference type="ARBA" id="ARBA00022857"/>
    </source>
</evidence>
<keyword evidence="2" id="KW-0521">NADP</keyword>